<accession>A0ABR1XVI7</accession>
<protein>
    <submittedName>
        <fullName evidence="3">Uncharacterized protein</fullName>
    </submittedName>
</protein>
<organism evidence="3 4">
    <name type="scientific">Phyllosticta citrichinensis</name>
    <dbReference type="NCBI Taxonomy" id="1130410"/>
    <lineage>
        <taxon>Eukaryota</taxon>
        <taxon>Fungi</taxon>
        <taxon>Dikarya</taxon>
        <taxon>Ascomycota</taxon>
        <taxon>Pezizomycotina</taxon>
        <taxon>Dothideomycetes</taxon>
        <taxon>Dothideomycetes incertae sedis</taxon>
        <taxon>Botryosphaeriales</taxon>
        <taxon>Phyllostictaceae</taxon>
        <taxon>Phyllosticta</taxon>
    </lineage>
</organism>
<feature type="compositionally biased region" description="Polar residues" evidence="1">
    <location>
        <begin position="88"/>
        <end position="100"/>
    </location>
</feature>
<feature type="signal peptide" evidence="2">
    <location>
        <begin position="1"/>
        <end position="18"/>
    </location>
</feature>
<evidence type="ECO:0000313" key="4">
    <source>
        <dbReference type="Proteomes" id="UP001456524"/>
    </source>
</evidence>
<evidence type="ECO:0000256" key="2">
    <source>
        <dbReference type="SAM" id="SignalP"/>
    </source>
</evidence>
<gene>
    <name evidence="3" type="ORF">IWX90DRAFT_234307</name>
</gene>
<keyword evidence="4" id="KW-1185">Reference proteome</keyword>
<feature type="compositionally biased region" description="Low complexity" evidence="1">
    <location>
        <begin position="65"/>
        <end position="76"/>
    </location>
</feature>
<feature type="region of interest" description="Disordered" evidence="1">
    <location>
        <begin position="64"/>
        <end position="145"/>
    </location>
</feature>
<keyword evidence="2" id="KW-0732">Signal</keyword>
<feature type="compositionally biased region" description="Basic and acidic residues" evidence="1">
    <location>
        <begin position="131"/>
        <end position="140"/>
    </location>
</feature>
<dbReference type="Proteomes" id="UP001456524">
    <property type="component" value="Unassembled WGS sequence"/>
</dbReference>
<dbReference type="EMBL" id="JBBWUH010000005">
    <property type="protein sequence ID" value="KAK8167112.1"/>
    <property type="molecule type" value="Genomic_DNA"/>
</dbReference>
<evidence type="ECO:0000256" key="1">
    <source>
        <dbReference type="SAM" id="MobiDB-lite"/>
    </source>
</evidence>
<comment type="caution">
    <text evidence="3">The sequence shown here is derived from an EMBL/GenBank/DDBJ whole genome shotgun (WGS) entry which is preliminary data.</text>
</comment>
<feature type="chain" id="PRO_5046893802" evidence="2">
    <location>
        <begin position="19"/>
        <end position="261"/>
    </location>
</feature>
<sequence length="261" mass="27437">MSACLPACLSACLSVCLSVCLPACLFVRLSDIMAPRDLSRFGPVLANNAAIRAFMENRRALQAQNGSSNNNTSNGANGAGGSLGPADNNITDIPSPNIPSSEGRPPLDTVAERSQGGLGGLATRPVIPAKRPHDDPEGERRRRKLNPVARVTNSLFAKVGDGVAFSLLGASVREAVERGLRELSSSPQWPQLEKGVGPDGQCLITQYISKGSKKDGRAVGRACKKCRAVGRPCLTARPGGGFWLLPIAAGKTDVEEAKNWV</sequence>
<proteinExistence type="predicted"/>
<reference evidence="3 4" key="1">
    <citation type="journal article" date="2022" name="G3 (Bethesda)">
        <title>Enemy or ally: a genomic approach to elucidate the lifestyle of Phyllosticta citrichinaensis.</title>
        <authorList>
            <person name="Buijs V.A."/>
            <person name="Groenewald J.Z."/>
            <person name="Haridas S."/>
            <person name="LaButti K.M."/>
            <person name="Lipzen A."/>
            <person name="Martin F.M."/>
            <person name="Barry K."/>
            <person name="Grigoriev I.V."/>
            <person name="Crous P.W."/>
            <person name="Seidl M.F."/>
        </authorList>
    </citation>
    <scope>NUCLEOTIDE SEQUENCE [LARGE SCALE GENOMIC DNA]</scope>
    <source>
        <strain evidence="3 4">CBS 129764</strain>
    </source>
</reference>
<evidence type="ECO:0000313" key="3">
    <source>
        <dbReference type="EMBL" id="KAK8167112.1"/>
    </source>
</evidence>
<name>A0ABR1XVI7_9PEZI</name>